<keyword evidence="2" id="KW-0548">Nucleotidyltransferase</keyword>
<feature type="domain" description="Reverse transcriptase" evidence="6">
    <location>
        <begin position="52"/>
        <end position="225"/>
    </location>
</feature>
<dbReference type="InterPro" id="IPR000477">
    <property type="entry name" value="RT_dom"/>
</dbReference>
<reference evidence="7 8" key="1">
    <citation type="submission" date="2021-01" db="EMBL/GenBank/DDBJ databases">
        <title>Draft genomes of Rhodovulum sulfidophilum.</title>
        <authorList>
            <person name="Guzman M.S."/>
        </authorList>
    </citation>
    <scope>NUCLEOTIDE SEQUENCE [LARGE SCALE GENOMIC DNA]</scope>
    <source>
        <strain evidence="7 8">AB35</strain>
    </source>
</reference>
<keyword evidence="3" id="KW-0479">Metal-binding</keyword>
<dbReference type="Pfam" id="PF00078">
    <property type="entry name" value="RVT_1"/>
    <property type="match status" value="1"/>
</dbReference>
<evidence type="ECO:0000313" key="8">
    <source>
        <dbReference type="Proteomes" id="UP000604473"/>
    </source>
</evidence>
<proteinExistence type="predicted"/>
<organism evidence="7 8">
    <name type="scientific">Rhodovulum sulfidophilum</name>
    <name type="common">Rhodobacter sulfidophilus</name>
    <dbReference type="NCBI Taxonomy" id="35806"/>
    <lineage>
        <taxon>Bacteria</taxon>
        <taxon>Pseudomonadati</taxon>
        <taxon>Pseudomonadota</taxon>
        <taxon>Alphaproteobacteria</taxon>
        <taxon>Rhodobacterales</taxon>
        <taxon>Paracoccaceae</taxon>
        <taxon>Rhodovulum</taxon>
    </lineage>
</organism>
<name>A0ABS1RYL8_RHOSU</name>
<dbReference type="CDD" id="cd03487">
    <property type="entry name" value="RT_Bac_retron_II"/>
    <property type="match status" value="1"/>
</dbReference>
<dbReference type="EMBL" id="JAESJJ010000051">
    <property type="protein sequence ID" value="MBL3611181.1"/>
    <property type="molecule type" value="Genomic_DNA"/>
</dbReference>
<evidence type="ECO:0000256" key="4">
    <source>
        <dbReference type="ARBA" id="ARBA00022842"/>
    </source>
</evidence>
<evidence type="ECO:0000256" key="3">
    <source>
        <dbReference type="ARBA" id="ARBA00022723"/>
    </source>
</evidence>
<dbReference type="Proteomes" id="UP000604473">
    <property type="component" value="Unassembled WGS sequence"/>
</dbReference>
<evidence type="ECO:0000313" key="7">
    <source>
        <dbReference type="EMBL" id="MBL3611181.1"/>
    </source>
</evidence>
<dbReference type="RefSeq" id="WP_202250669.1">
    <property type="nucleotide sequence ID" value="NZ_JAESJJ010000051.1"/>
</dbReference>
<dbReference type="InterPro" id="IPR000123">
    <property type="entry name" value="Reverse_transcriptase_msDNA"/>
</dbReference>
<keyword evidence="1" id="KW-0808">Transferase</keyword>
<dbReference type="GO" id="GO:0003964">
    <property type="term" value="F:RNA-directed DNA polymerase activity"/>
    <property type="evidence" value="ECO:0007669"/>
    <property type="project" value="UniProtKB-KW"/>
</dbReference>
<keyword evidence="5 7" id="KW-0695">RNA-directed DNA polymerase</keyword>
<evidence type="ECO:0000256" key="1">
    <source>
        <dbReference type="ARBA" id="ARBA00022679"/>
    </source>
</evidence>
<evidence type="ECO:0000256" key="2">
    <source>
        <dbReference type="ARBA" id="ARBA00022695"/>
    </source>
</evidence>
<dbReference type="PRINTS" id="PR00866">
    <property type="entry name" value="RNADNAPOLMS"/>
</dbReference>
<evidence type="ECO:0000259" key="6">
    <source>
        <dbReference type="Pfam" id="PF00078"/>
    </source>
</evidence>
<keyword evidence="8" id="KW-1185">Reference proteome</keyword>
<gene>
    <name evidence="7" type="ORF">JMM60_20890</name>
</gene>
<protein>
    <submittedName>
        <fullName evidence="7">RNA-directed DNA polymerase</fullName>
    </submittedName>
</protein>
<accession>A0ABS1RYL8</accession>
<keyword evidence="4" id="KW-0460">Magnesium</keyword>
<sequence length="296" mass="33178">MTSRRNKSYPIHQCALYKLRTKKKLFELLQTTPTKLKELREAPKLYHPIKVAKKDGTYRDVLAPRGDLKRIQKRVGELLLRVQTPDYLMAPVRGRSNIDNAVRHRGARSFHLLDVADFYPSCSANKVAAFYGKTLGCPPDVVKILLELTTLNGTLPPGSPASPSLAFWAYQDMWDEIAEISEAAGCTLTVYVDDITISGHLVPGEVVYGIKERLKHHGHSFKEQKEAAQIDGAIEATGVILTPSGKVALPNTQHQSMHQLRTEVQRMPEGPEKELKASSLRGREINLRRILQQNRG</sequence>
<comment type="caution">
    <text evidence="7">The sequence shown here is derived from an EMBL/GenBank/DDBJ whole genome shotgun (WGS) entry which is preliminary data.</text>
</comment>
<evidence type="ECO:0000256" key="5">
    <source>
        <dbReference type="ARBA" id="ARBA00022918"/>
    </source>
</evidence>